<feature type="compositionally biased region" description="Low complexity" evidence="1">
    <location>
        <begin position="393"/>
        <end position="432"/>
    </location>
</feature>
<comment type="caution">
    <text evidence="4">The sequence shown here is derived from an EMBL/GenBank/DDBJ whole genome shotgun (WGS) entry which is preliminary data.</text>
</comment>
<keyword evidence="5" id="KW-1185">Reference proteome</keyword>
<feature type="transmembrane region" description="Helical" evidence="2">
    <location>
        <begin position="304"/>
        <end position="326"/>
    </location>
</feature>
<feature type="region of interest" description="Disordered" evidence="1">
    <location>
        <begin position="471"/>
        <end position="491"/>
    </location>
</feature>
<evidence type="ECO:0000256" key="1">
    <source>
        <dbReference type="SAM" id="MobiDB-lite"/>
    </source>
</evidence>
<evidence type="ECO:0000259" key="3">
    <source>
        <dbReference type="Pfam" id="PF23717"/>
    </source>
</evidence>
<dbReference type="Pfam" id="PF23717">
    <property type="entry name" value="DUF7159"/>
    <property type="match status" value="1"/>
</dbReference>
<name>A0ABQ1BY95_9MYCO</name>
<feature type="region of interest" description="Disordered" evidence="1">
    <location>
        <begin position="333"/>
        <end position="352"/>
    </location>
</feature>
<gene>
    <name evidence="4" type="ORF">MPRG_01090</name>
</gene>
<feature type="region of interest" description="Disordered" evidence="1">
    <location>
        <begin position="362"/>
        <end position="459"/>
    </location>
</feature>
<dbReference type="EMBL" id="BLKX01000001">
    <property type="protein sequence ID" value="GFG76833.1"/>
    <property type="molecule type" value="Genomic_DNA"/>
</dbReference>
<keyword evidence="2" id="KW-1133">Transmembrane helix</keyword>
<evidence type="ECO:0000256" key="2">
    <source>
        <dbReference type="SAM" id="Phobius"/>
    </source>
</evidence>
<feature type="compositionally biased region" description="Low complexity" evidence="1">
    <location>
        <begin position="337"/>
        <end position="352"/>
    </location>
</feature>
<feature type="compositionally biased region" description="Pro residues" evidence="1">
    <location>
        <begin position="433"/>
        <end position="458"/>
    </location>
</feature>
<keyword evidence="2" id="KW-0812">Transmembrane</keyword>
<dbReference type="InterPro" id="IPR055583">
    <property type="entry name" value="DUF7159"/>
</dbReference>
<evidence type="ECO:0000313" key="4">
    <source>
        <dbReference type="EMBL" id="GFG76833.1"/>
    </source>
</evidence>
<dbReference type="Proteomes" id="UP000465240">
    <property type="component" value="Unassembled WGS sequence"/>
</dbReference>
<dbReference type="RefSeq" id="WP_120791496.1">
    <property type="nucleotide sequence ID" value="NZ_BLKX01000001.1"/>
</dbReference>
<protein>
    <recommendedName>
        <fullName evidence="3">DUF7159 domain-containing protein</fullName>
    </recommendedName>
</protein>
<feature type="domain" description="DUF7159" evidence="3">
    <location>
        <begin position="2"/>
        <end position="243"/>
    </location>
</feature>
<sequence length="491" mass="48622">MDIVLGVSMEPSAVRMVLIEGTNADGATVEEESIDVAASKGAASAAGAEGAEGTDDGDAATDQVIAALVGTREGAAEGGYQLASTGVTWTDPTEVAALRLELAARDVGSVMLVSPLLAAAALAQTVGAALDYEHIAMLFVEAGSATLAVVEVADGSIVDLHRQAVRDESLAAGLVTMVAGLDAPASRADGVFLVGCGVDIVGVKPALEAATSLVVSCPEEPEMALARGAALASANAPLFASSTSALAYALDPGTGEVNPRALTPSYLDVCAIAGVSEGALAYSALDEETDPAAEPEQDPHRKPLALVSAAIAGIAAVVAGVLIVSLGSHVRPTAAQQPSPRESAEAPASQAPATELPAQVLLPGTSAAPPPSAPPAAPPSVEVAAAPAPPPVIQQAPPQTVTRPAQAPAYVAPAPRRQPTQQAAPPVQTPVQQAPPPSAPPPAAPAPAAPAPAAPPTPVMTMYLHLPFMSIPIPINPPPPPPPPAPAEPGP</sequence>
<keyword evidence="2" id="KW-0472">Membrane</keyword>
<accession>A0ABQ1BY95</accession>
<proteinExistence type="predicted"/>
<evidence type="ECO:0000313" key="5">
    <source>
        <dbReference type="Proteomes" id="UP000465240"/>
    </source>
</evidence>
<feature type="compositionally biased region" description="Pro residues" evidence="1">
    <location>
        <begin position="368"/>
        <end position="378"/>
    </location>
</feature>
<reference evidence="4 5" key="1">
    <citation type="journal article" date="2019" name="Emerg. Microbes Infect.">
        <title>Comprehensive subspecies identification of 175 nontuberculous mycobacteria species based on 7547 genomic profiles.</title>
        <authorList>
            <person name="Matsumoto Y."/>
            <person name="Kinjo T."/>
            <person name="Motooka D."/>
            <person name="Nabeya D."/>
            <person name="Jung N."/>
            <person name="Uechi K."/>
            <person name="Horii T."/>
            <person name="Iida T."/>
            <person name="Fujita J."/>
            <person name="Nakamura S."/>
        </authorList>
    </citation>
    <scope>NUCLEOTIDE SEQUENCE [LARGE SCALE GENOMIC DNA]</scope>
    <source>
        <strain evidence="4 5">JCM 18565</strain>
    </source>
</reference>
<feature type="compositionally biased region" description="Pro residues" evidence="1">
    <location>
        <begin position="474"/>
        <end position="491"/>
    </location>
</feature>
<organism evidence="4 5">
    <name type="scientific">Mycobacterium paragordonae</name>
    <dbReference type="NCBI Taxonomy" id="1389713"/>
    <lineage>
        <taxon>Bacteria</taxon>
        <taxon>Bacillati</taxon>
        <taxon>Actinomycetota</taxon>
        <taxon>Actinomycetes</taxon>
        <taxon>Mycobacteriales</taxon>
        <taxon>Mycobacteriaceae</taxon>
        <taxon>Mycobacterium</taxon>
    </lineage>
</organism>